<proteinExistence type="predicted"/>
<dbReference type="Proteomes" id="UP000466514">
    <property type="component" value="Chromosome"/>
</dbReference>
<feature type="transmembrane region" description="Helical" evidence="1">
    <location>
        <begin position="54"/>
        <end position="72"/>
    </location>
</feature>
<dbReference type="RefSeq" id="WP_163724725.1">
    <property type="nucleotide sequence ID" value="NZ_AP022574.1"/>
</dbReference>
<dbReference type="KEGG" id="mpsc:MPSYJ_44330"/>
<keyword evidence="1" id="KW-0472">Membrane</keyword>
<keyword evidence="1" id="KW-0812">Transmembrane</keyword>
<feature type="transmembrane region" description="Helical" evidence="1">
    <location>
        <begin position="370"/>
        <end position="389"/>
    </location>
</feature>
<reference evidence="2 3" key="1">
    <citation type="journal article" date="2019" name="Emerg. Microbes Infect.">
        <title>Comprehensive subspecies identification of 175 nontuberculous mycobacteria species based on 7547 genomic profiles.</title>
        <authorList>
            <person name="Matsumoto Y."/>
            <person name="Kinjo T."/>
            <person name="Motooka D."/>
            <person name="Nabeya D."/>
            <person name="Jung N."/>
            <person name="Uechi K."/>
            <person name="Horii T."/>
            <person name="Iida T."/>
            <person name="Fujita J."/>
            <person name="Nakamura S."/>
        </authorList>
    </citation>
    <scope>NUCLEOTIDE SEQUENCE [LARGE SCALE GENOMIC DNA]</scope>
    <source>
        <strain evidence="2 3">JCM 13323</strain>
    </source>
</reference>
<dbReference type="EMBL" id="AP022574">
    <property type="protein sequence ID" value="BBX70972.1"/>
    <property type="molecule type" value="Genomic_DNA"/>
</dbReference>
<keyword evidence="1" id="KW-1133">Transmembrane helix</keyword>
<feature type="transmembrane region" description="Helical" evidence="1">
    <location>
        <begin position="92"/>
        <end position="112"/>
    </location>
</feature>
<feature type="transmembrane region" description="Helical" evidence="1">
    <location>
        <begin position="228"/>
        <end position="249"/>
    </location>
</feature>
<sequence>MTHTSELTPIEQKIQSTSTNRQARWIIPVLGVLAVLDLCTLARNHTEAEDSYQYIINVTTGTNLFLPNHLLYSPINWLFYRLWTALGYSGDAALPMETLSVVASLASLYLVFRIACRVGVVPIMALAAVGWTAFGFGFWVYSLEAETYLAPVPFMLWSILVLIDVRPTHWRHLTANNLTRLVLLGMLSGFAALLHQQYLFILPIVAVSLVLIWRAMPGRTLVSLLTTVGIYLGVALILIGSVYLLVAATVEGHTSLVEAISWARGHASYGMWAPLTAMSPVLMLVGACRVLFGKNFLGSPLASEPMAKIFPDRSMLIERYLAEHSIGTVSFWLIVVATLVGVAAIGWLLFRLIRNIRAGDAAERLSPRRIFHRFALTYLVIYLPVILVWEPYTPKFWITLVPVLAVLAACRLPSEKGVITASIVLVAALFTANFLGAVWPYSRADSDYWTYQNAGFVTLAGKDDLIVTECAYACLGNLELATGATVIESASDDTDVLAAGLASANTRVLVTSWAFDPPADVAEVEGDQVVQANSEGRSGGGAVRATLEGLRSRLVEVGRSGSQVIWQVGHR</sequence>
<evidence type="ECO:0000313" key="2">
    <source>
        <dbReference type="EMBL" id="BBX70972.1"/>
    </source>
</evidence>
<feature type="transmembrane region" description="Helical" evidence="1">
    <location>
        <begin position="329"/>
        <end position="350"/>
    </location>
</feature>
<organism evidence="2 3">
    <name type="scientific">Mycolicibacterium psychrotolerans</name>
    <dbReference type="NCBI Taxonomy" id="216929"/>
    <lineage>
        <taxon>Bacteria</taxon>
        <taxon>Bacillati</taxon>
        <taxon>Actinomycetota</taxon>
        <taxon>Actinomycetes</taxon>
        <taxon>Mycobacteriales</taxon>
        <taxon>Mycobacteriaceae</taxon>
        <taxon>Mycolicibacterium</taxon>
    </lineage>
</organism>
<feature type="transmembrane region" description="Helical" evidence="1">
    <location>
        <begin position="200"/>
        <end position="216"/>
    </location>
</feature>
<evidence type="ECO:0000313" key="3">
    <source>
        <dbReference type="Proteomes" id="UP000466514"/>
    </source>
</evidence>
<feature type="transmembrane region" description="Helical" evidence="1">
    <location>
        <begin position="420"/>
        <end position="441"/>
    </location>
</feature>
<accession>A0A7I7MGK3</accession>
<feature type="transmembrane region" description="Helical" evidence="1">
    <location>
        <begin position="269"/>
        <end position="292"/>
    </location>
</feature>
<feature type="transmembrane region" description="Helical" evidence="1">
    <location>
        <begin position="25"/>
        <end position="42"/>
    </location>
</feature>
<dbReference type="AlphaFoldDB" id="A0A7I7MGK3"/>
<evidence type="ECO:0008006" key="4">
    <source>
        <dbReference type="Google" id="ProtNLM"/>
    </source>
</evidence>
<gene>
    <name evidence="2" type="ORF">MPSYJ_44330</name>
</gene>
<name>A0A7I7MGK3_9MYCO</name>
<feature type="transmembrane region" description="Helical" evidence="1">
    <location>
        <begin position="119"/>
        <end position="141"/>
    </location>
</feature>
<protein>
    <recommendedName>
        <fullName evidence="4">Glycosyltransferase RgtA/B/C/D-like domain-containing protein</fullName>
    </recommendedName>
</protein>
<keyword evidence="3" id="KW-1185">Reference proteome</keyword>
<evidence type="ECO:0000256" key="1">
    <source>
        <dbReference type="SAM" id="Phobius"/>
    </source>
</evidence>
<feature type="transmembrane region" description="Helical" evidence="1">
    <location>
        <begin position="147"/>
        <end position="165"/>
    </location>
</feature>